<dbReference type="InterPro" id="IPR038063">
    <property type="entry name" value="Transpep_catalytic_dom"/>
</dbReference>
<dbReference type="EMBL" id="CP084930">
    <property type="protein sequence ID" value="USI71460.1"/>
    <property type="molecule type" value="Genomic_DNA"/>
</dbReference>
<comment type="similarity">
    <text evidence="2">Belongs to the YkuD family.</text>
</comment>
<dbReference type="RefSeq" id="WP_252165273.1">
    <property type="nucleotide sequence ID" value="NZ_CP084930.1"/>
</dbReference>
<evidence type="ECO:0000256" key="2">
    <source>
        <dbReference type="ARBA" id="ARBA00005992"/>
    </source>
</evidence>
<dbReference type="Pfam" id="PF03734">
    <property type="entry name" value="YkuD"/>
    <property type="match status" value="1"/>
</dbReference>
<keyword evidence="3" id="KW-0808">Transferase</keyword>
<dbReference type="Gene3D" id="2.40.440.10">
    <property type="entry name" value="L,D-transpeptidase catalytic domain-like"/>
    <property type="match status" value="1"/>
</dbReference>
<feature type="active site" description="Proton donor/acceptor" evidence="7">
    <location>
        <position position="146"/>
    </location>
</feature>
<keyword evidence="11" id="KW-1185">Reference proteome</keyword>
<evidence type="ECO:0000256" key="8">
    <source>
        <dbReference type="SAM" id="MobiDB-lite"/>
    </source>
</evidence>
<evidence type="ECO:0000256" key="4">
    <source>
        <dbReference type="ARBA" id="ARBA00022960"/>
    </source>
</evidence>
<feature type="region of interest" description="Disordered" evidence="8">
    <location>
        <begin position="1"/>
        <end position="34"/>
    </location>
</feature>
<feature type="compositionally biased region" description="Pro residues" evidence="8">
    <location>
        <begin position="22"/>
        <end position="34"/>
    </location>
</feature>
<dbReference type="PANTHER" id="PTHR30582:SF2">
    <property type="entry name" value="L,D-TRANSPEPTIDASE YCIB-RELATED"/>
    <property type="match status" value="1"/>
</dbReference>
<evidence type="ECO:0000313" key="10">
    <source>
        <dbReference type="EMBL" id="USI71460.1"/>
    </source>
</evidence>
<reference evidence="10" key="1">
    <citation type="journal article" date="2022" name="Toxins">
        <title>Genomic Analysis of Sphingopyxis sp. USTB-05 for Biodegrading Cyanobacterial Hepatotoxins.</title>
        <authorList>
            <person name="Liu C."/>
            <person name="Xu Q."/>
            <person name="Zhao Z."/>
            <person name="Zhang H."/>
            <person name="Liu X."/>
            <person name="Yin C."/>
            <person name="Liu Y."/>
            <person name="Yan H."/>
        </authorList>
    </citation>
    <scope>NUCLEOTIDE SEQUENCE</scope>
    <source>
        <strain evidence="10">NBD5</strain>
    </source>
</reference>
<feature type="compositionally biased region" description="Low complexity" evidence="8">
    <location>
        <begin position="1"/>
        <end position="21"/>
    </location>
</feature>
<feature type="domain" description="L,D-TPase catalytic" evidence="9">
    <location>
        <begin position="74"/>
        <end position="183"/>
    </location>
</feature>
<evidence type="ECO:0000256" key="5">
    <source>
        <dbReference type="ARBA" id="ARBA00022984"/>
    </source>
</evidence>
<dbReference type="PANTHER" id="PTHR30582">
    <property type="entry name" value="L,D-TRANSPEPTIDASE"/>
    <property type="match status" value="1"/>
</dbReference>
<feature type="active site" description="Nucleophile" evidence="7">
    <location>
        <position position="159"/>
    </location>
</feature>
<protein>
    <submittedName>
        <fullName evidence="10">L,D-transpeptidase family protein</fullName>
    </submittedName>
</protein>
<evidence type="ECO:0000256" key="3">
    <source>
        <dbReference type="ARBA" id="ARBA00022679"/>
    </source>
</evidence>
<evidence type="ECO:0000259" key="9">
    <source>
        <dbReference type="PROSITE" id="PS52029"/>
    </source>
</evidence>
<dbReference type="InterPro" id="IPR050979">
    <property type="entry name" value="LD-transpeptidase"/>
</dbReference>
<evidence type="ECO:0000256" key="6">
    <source>
        <dbReference type="ARBA" id="ARBA00023316"/>
    </source>
</evidence>
<gene>
    <name evidence="10" type="ORF">LHA26_08905</name>
</gene>
<dbReference type="Proteomes" id="UP001056937">
    <property type="component" value="Chromosome 1"/>
</dbReference>
<dbReference type="InterPro" id="IPR005490">
    <property type="entry name" value="LD_TPept_cat_dom"/>
</dbReference>
<accession>A0ABY4X3M3</accession>
<organism evidence="10 11">
    <name type="scientific">Sphingomonas morindae</name>
    <dbReference type="NCBI Taxonomy" id="1541170"/>
    <lineage>
        <taxon>Bacteria</taxon>
        <taxon>Pseudomonadati</taxon>
        <taxon>Pseudomonadota</taxon>
        <taxon>Alphaproteobacteria</taxon>
        <taxon>Sphingomonadales</taxon>
        <taxon>Sphingomonadaceae</taxon>
        <taxon>Sphingomonas</taxon>
    </lineage>
</organism>
<keyword evidence="4 7" id="KW-0133">Cell shape</keyword>
<evidence type="ECO:0000256" key="1">
    <source>
        <dbReference type="ARBA" id="ARBA00004752"/>
    </source>
</evidence>
<name>A0ABY4X3M3_9SPHN</name>
<evidence type="ECO:0000313" key="11">
    <source>
        <dbReference type="Proteomes" id="UP001056937"/>
    </source>
</evidence>
<proteinExistence type="inferred from homology"/>
<sequence length="197" mass="19879">MPAERPAPAAGPRPAAAAALPAPAPAPAAPPAPAPAAAVDPAAPFVVRRILPIAGPLHIGDWVWHPAGAPPGPLVITVDLDAMVLSAFRGGYEIGTAAILYGADSTPTPLGIFPITQKDRDHHSSVYNNAPMPYAMRLTGDGVFIHGAPMRIGGATHGCIGLPTAFAAKLFAASRVGDRVIITAGRRIGLGAAILPG</sequence>
<keyword evidence="6 7" id="KW-0961">Cell wall biogenesis/degradation</keyword>
<dbReference type="PROSITE" id="PS52029">
    <property type="entry name" value="LD_TPASE"/>
    <property type="match status" value="1"/>
</dbReference>
<comment type="pathway">
    <text evidence="1 7">Cell wall biogenesis; peptidoglycan biosynthesis.</text>
</comment>
<evidence type="ECO:0000256" key="7">
    <source>
        <dbReference type="PROSITE-ProRule" id="PRU01373"/>
    </source>
</evidence>
<dbReference type="CDD" id="cd16913">
    <property type="entry name" value="YkuD_like"/>
    <property type="match status" value="1"/>
</dbReference>
<keyword evidence="5 7" id="KW-0573">Peptidoglycan synthesis</keyword>
<dbReference type="SUPFAM" id="SSF141523">
    <property type="entry name" value="L,D-transpeptidase catalytic domain-like"/>
    <property type="match status" value="1"/>
</dbReference>